<keyword evidence="1" id="KW-0808">Transferase</keyword>
<dbReference type="Gene3D" id="3.30.200.20">
    <property type="entry name" value="Phosphorylase Kinase, domain 1"/>
    <property type="match status" value="1"/>
</dbReference>
<proteinExistence type="predicted"/>
<organism evidence="1 2">
    <name type="scientific">Corchorus olitorius</name>
    <dbReference type="NCBI Taxonomy" id="93759"/>
    <lineage>
        <taxon>Eukaryota</taxon>
        <taxon>Viridiplantae</taxon>
        <taxon>Streptophyta</taxon>
        <taxon>Embryophyta</taxon>
        <taxon>Tracheophyta</taxon>
        <taxon>Spermatophyta</taxon>
        <taxon>Magnoliopsida</taxon>
        <taxon>eudicotyledons</taxon>
        <taxon>Gunneridae</taxon>
        <taxon>Pentapetalae</taxon>
        <taxon>rosids</taxon>
        <taxon>malvids</taxon>
        <taxon>Malvales</taxon>
        <taxon>Malvaceae</taxon>
        <taxon>Grewioideae</taxon>
        <taxon>Apeibeae</taxon>
        <taxon>Corchorus</taxon>
    </lineage>
</organism>
<gene>
    <name evidence="1" type="ORF">COLO4_16308</name>
</gene>
<dbReference type="AlphaFoldDB" id="A0A1R3JI24"/>
<name>A0A1R3JI24_9ROSI</name>
<keyword evidence="1" id="KW-0418">Kinase</keyword>
<keyword evidence="1" id="KW-0675">Receptor</keyword>
<dbReference type="EMBL" id="AWUE01016017">
    <property type="protein sequence ID" value="OMO94506.1"/>
    <property type="molecule type" value="Genomic_DNA"/>
</dbReference>
<evidence type="ECO:0000313" key="1">
    <source>
        <dbReference type="EMBL" id="OMO94506.1"/>
    </source>
</evidence>
<sequence length="40" mass="4300">MATGDFKEEIGRRGGGGVVYKGVLPDQRIAAIKRLNIEAI</sequence>
<keyword evidence="2" id="KW-1185">Reference proteome</keyword>
<accession>A0A1R3JI24</accession>
<reference evidence="2" key="1">
    <citation type="submission" date="2013-09" db="EMBL/GenBank/DDBJ databases">
        <title>Corchorus olitorius genome sequencing.</title>
        <authorList>
            <person name="Alam M."/>
            <person name="Haque M.S."/>
            <person name="Islam M.S."/>
            <person name="Emdad E.M."/>
            <person name="Islam M.M."/>
            <person name="Ahmed B."/>
            <person name="Halim A."/>
            <person name="Hossen Q.M.M."/>
            <person name="Hossain M.Z."/>
            <person name="Ahmed R."/>
            <person name="Khan M.M."/>
            <person name="Islam R."/>
            <person name="Rashid M.M."/>
            <person name="Khan S.A."/>
            <person name="Rahman M.S."/>
            <person name="Alam M."/>
            <person name="Yahiya A.S."/>
            <person name="Khan M.S."/>
            <person name="Azam M.S."/>
            <person name="Haque T."/>
            <person name="Lashkar M.Z.H."/>
            <person name="Akhand A.I."/>
            <person name="Morshed G."/>
            <person name="Roy S."/>
            <person name="Uddin K.S."/>
            <person name="Rabeya T."/>
            <person name="Hossain A.S."/>
            <person name="Chowdhury A."/>
            <person name="Snigdha A.R."/>
            <person name="Mortoza M.S."/>
            <person name="Matin S.A."/>
            <person name="Hoque S.M.E."/>
            <person name="Islam M.K."/>
            <person name="Roy D.K."/>
            <person name="Haider R."/>
            <person name="Moosa M.M."/>
            <person name="Elias S.M."/>
            <person name="Hasan A.M."/>
            <person name="Jahan S."/>
            <person name="Shafiuddin M."/>
            <person name="Mahmood N."/>
            <person name="Shommy N.S."/>
        </authorList>
    </citation>
    <scope>NUCLEOTIDE SEQUENCE [LARGE SCALE GENOMIC DNA]</scope>
    <source>
        <strain evidence="2">cv. O-4</strain>
    </source>
</reference>
<evidence type="ECO:0000313" key="2">
    <source>
        <dbReference type="Proteomes" id="UP000187203"/>
    </source>
</evidence>
<comment type="caution">
    <text evidence="1">The sequence shown here is derived from an EMBL/GenBank/DDBJ whole genome shotgun (WGS) entry which is preliminary data.</text>
</comment>
<protein>
    <submittedName>
        <fullName evidence="1">Receptor-like protein kinase</fullName>
    </submittedName>
</protein>
<dbReference type="Proteomes" id="UP000187203">
    <property type="component" value="Unassembled WGS sequence"/>
</dbReference>
<dbReference type="GO" id="GO:0016301">
    <property type="term" value="F:kinase activity"/>
    <property type="evidence" value="ECO:0007669"/>
    <property type="project" value="UniProtKB-KW"/>
</dbReference>